<dbReference type="PROSITE" id="PS50056">
    <property type="entry name" value="TYR_PHOSPHATASE_2"/>
    <property type="match status" value="1"/>
</dbReference>
<dbReference type="InterPro" id="IPR029021">
    <property type="entry name" value="Prot-tyrosine_phosphatase-like"/>
</dbReference>
<dbReference type="RefSeq" id="WP_124343533.1">
    <property type="nucleotide sequence ID" value="NZ_BHYL01000224.1"/>
</dbReference>
<dbReference type="GO" id="GO:0004721">
    <property type="term" value="F:phosphoprotein phosphatase activity"/>
    <property type="evidence" value="ECO:0007669"/>
    <property type="project" value="InterPro"/>
</dbReference>
<evidence type="ECO:0000313" key="3">
    <source>
        <dbReference type="EMBL" id="GCD21019.1"/>
    </source>
</evidence>
<reference evidence="3 4" key="1">
    <citation type="submission" date="2018-11" db="EMBL/GenBank/DDBJ databases">
        <title>Draft genome sequence of Cellulomonas takizawaensis strain TKZ-21.</title>
        <authorList>
            <person name="Yamamura H."/>
            <person name="Hayashi T."/>
            <person name="Hamada M."/>
            <person name="Serisawa Y."/>
            <person name="Matsuyama K."/>
            <person name="Nakagawa Y."/>
            <person name="Otoguro M."/>
            <person name="Yanagida F."/>
            <person name="Hayakawa M."/>
        </authorList>
    </citation>
    <scope>NUCLEOTIDE SEQUENCE [LARGE SCALE GENOMIC DNA]</scope>
    <source>
        <strain evidence="3 4">TKZ-21</strain>
    </source>
</reference>
<organism evidence="3 4">
    <name type="scientific">Cellulomonas algicola</name>
    <dbReference type="NCBI Taxonomy" id="2071633"/>
    <lineage>
        <taxon>Bacteria</taxon>
        <taxon>Bacillati</taxon>
        <taxon>Actinomycetota</taxon>
        <taxon>Actinomycetes</taxon>
        <taxon>Micrococcales</taxon>
        <taxon>Cellulomonadaceae</taxon>
        <taxon>Cellulomonas</taxon>
    </lineage>
</organism>
<dbReference type="PROSITE" id="PS00383">
    <property type="entry name" value="TYR_PHOSPHATASE_1"/>
    <property type="match status" value="1"/>
</dbReference>
<dbReference type="InterPro" id="IPR026893">
    <property type="entry name" value="Tyr/Ser_Pase_IphP-type"/>
</dbReference>
<dbReference type="PANTHER" id="PTHR31126">
    <property type="entry name" value="TYROSINE-PROTEIN PHOSPHATASE"/>
    <property type="match status" value="1"/>
</dbReference>
<evidence type="ECO:0000313" key="4">
    <source>
        <dbReference type="Proteomes" id="UP000288246"/>
    </source>
</evidence>
<evidence type="ECO:0000259" key="2">
    <source>
        <dbReference type="PROSITE" id="PS50056"/>
    </source>
</evidence>
<proteinExistence type="inferred from homology"/>
<accession>A0A401V293</accession>
<dbReference type="OrthoDB" id="1188001at2"/>
<dbReference type="InterPro" id="IPR000387">
    <property type="entry name" value="Tyr_Pase_dom"/>
</dbReference>
<comment type="caution">
    <text evidence="3">The sequence shown here is derived from an EMBL/GenBank/DDBJ whole genome shotgun (WGS) entry which is preliminary data.</text>
</comment>
<name>A0A401V293_9CELL</name>
<keyword evidence="4" id="KW-1185">Reference proteome</keyword>
<dbReference type="InterPro" id="IPR016130">
    <property type="entry name" value="Tyr_Pase_AS"/>
</dbReference>
<dbReference type="Gene3D" id="3.90.190.10">
    <property type="entry name" value="Protein tyrosine phosphatase superfamily"/>
    <property type="match status" value="1"/>
</dbReference>
<gene>
    <name evidence="3" type="ORF">CTKZ_25810</name>
</gene>
<dbReference type="EMBL" id="BHYL01000224">
    <property type="protein sequence ID" value="GCD21019.1"/>
    <property type="molecule type" value="Genomic_DNA"/>
</dbReference>
<sequence>MTDVVDPHALPATAVTNLRDLGGRPTADGGTVARGVAFRSAELTSDGVPDDPVLTALGVRTVVDLRTAAEREARPERVPTGARLVELDVLADLPGNAAAQAATLLTRPAVLLETLDGMDVAEQMRATYRRLVSSPAALAGYATFARTVIDAQGTPVLFHCTAGKDRTGWAATVLLLAAGVDEDGATDEFLAVNPAVRATFAPLLAQLEAAGGDPALVSPFLEVREDYLRAALDTVEARFGSFDGYLADGLGLTPLEVEVLRRTLRADA</sequence>
<dbReference type="AlphaFoldDB" id="A0A401V293"/>
<evidence type="ECO:0000256" key="1">
    <source>
        <dbReference type="ARBA" id="ARBA00009580"/>
    </source>
</evidence>
<dbReference type="Proteomes" id="UP000288246">
    <property type="component" value="Unassembled WGS sequence"/>
</dbReference>
<protein>
    <submittedName>
        <fullName evidence="3">Aldo/keto reductase</fullName>
    </submittedName>
</protein>
<dbReference type="Pfam" id="PF13350">
    <property type="entry name" value="Y_phosphatase3"/>
    <property type="match status" value="1"/>
</dbReference>
<dbReference type="SUPFAM" id="SSF52799">
    <property type="entry name" value="(Phosphotyrosine protein) phosphatases II"/>
    <property type="match status" value="1"/>
</dbReference>
<comment type="similarity">
    <text evidence="1">Belongs to the protein-tyrosine phosphatase family.</text>
</comment>
<feature type="domain" description="Tyrosine specific protein phosphatases" evidence="2">
    <location>
        <begin position="142"/>
        <end position="204"/>
    </location>
</feature>
<dbReference type="PANTHER" id="PTHR31126:SF1">
    <property type="entry name" value="TYROSINE SPECIFIC PROTEIN PHOSPHATASES DOMAIN-CONTAINING PROTEIN"/>
    <property type="match status" value="1"/>
</dbReference>